<evidence type="ECO:0000313" key="3">
    <source>
        <dbReference type="Proteomes" id="UP001159405"/>
    </source>
</evidence>
<accession>A0ABN8QN31</accession>
<dbReference type="PANTHER" id="PTHR33845">
    <property type="entry name" value="C2H2-TYPE DOMAIN-CONTAINING PROTEIN"/>
    <property type="match status" value="1"/>
</dbReference>
<feature type="region of interest" description="Disordered" evidence="1">
    <location>
        <begin position="653"/>
        <end position="681"/>
    </location>
</feature>
<comment type="caution">
    <text evidence="2">The sequence shown here is derived from an EMBL/GenBank/DDBJ whole genome shotgun (WGS) entry which is preliminary data.</text>
</comment>
<evidence type="ECO:0000256" key="1">
    <source>
        <dbReference type="SAM" id="MobiDB-lite"/>
    </source>
</evidence>
<dbReference type="InterPro" id="IPR036361">
    <property type="entry name" value="SAP_dom_sf"/>
</dbReference>
<keyword evidence="3" id="KW-1185">Reference proteome</keyword>
<dbReference type="EMBL" id="CALNXK010000141">
    <property type="protein sequence ID" value="CAH3167635.1"/>
    <property type="molecule type" value="Genomic_DNA"/>
</dbReference>
<sequence length="936" mass="103989">MCMELGGSATKDDVVISGHTGIPPPKGDRGVTFLQAESIFSVLGVLVPIGVPICRQCRDKVKKICQEEKLTNCQVDSSTKKVQERTSSLHATKQCSDLSIDDCDRKECEGIYSDADVDDGVRDLSKFHADGNSIEGSLYSCSKGDDICKVQVPGGVGDSGSNDCSCSDDNFGCNNVGDERDVGVDINNQEDDGCDYVCTLAAPNDTVSGRDDNGDSGGNSDAMRSHVVEFRKTQLNEFLKSSGLAPVRKVDMGSPTAAERTRRRNIAEACQVMVAVLRVLSPNYPCELWLNVKDSNDMCEALEVRKEVALREDDVKCLRALSESYNNATSANVKLQILSIMADITTLQEIRNYIPGLTKYMFCQARQHILVSGRGAPVIAKQSPRWRIDLNQLDHFLDFITSPYIVQDLPFGERFLKLSTGEVVQTPNVIRVSVSGHIIDQYVQYCNETEVHVSSSSRVSDHCSQYALSDSKDPAFRGTCTQDHDLICNRCEDLKAVLSDTQKSIQESCFECHAFYRQDNAGCYRAANTILACKDISQRSGIFIQQLDFSDPQGGKGACDRFAATMKNHVRSFVNEGNDVLTAEQFLSAFTSRGGVSGARVSLVQGNSSSKTNVKWPGISKLNNFEFSRTEYPISSMTNATFSNGDFRPIKTRKKKHEVQQETLADVDSEEEEEETEGTASGRLFSCPNEGCVRVYTRYGSMVNHVTYGKCDFREERESVMDTAKVLYSKKLWVSDGRISATANVHCNQATSSGLHQNEEEGWALKSIKKNKPFSDKQKKFLEEKFMVGETTGRKLDPVTVAREMKTARQDGNGERLFSSSEVLTATQIQSFFSRRARCGRFSENDPENQEAVQVEEELEDFRRDVIEQVQPRHPIMYDVHNLCDLVASGKLKKLTLPKLKEICSAFELNLPEERKKAPFVDALTKLVKNCSCWSS</sequence>
<dbReference type="Gene3D" id="1.10.720.30">
    <property type="entry name" value="SAP domain"/>
    <property type="match status" value="1"/>
</dbReference>
<proteinExistence type="predicted"/>
<dbReference type="PANTHER" id="PTHR33845:SF1">
    <property type="entry name" value="C2H2-TYPE DOMAIN-CONTAINING PROTEIN"/>
    <property type="match status" value="1"/>
</dbReference>
<reference evidence="2 3" key="1">
    <citation type="submission" date="2022-05" db="EMBL/GenBank/DDBJ databases">
        <authorList>
            <consortium name="Genoscope - CEA"/>
            <person name="William W."/>
        </authorList>
    </citation>
    <scope>NUCLEOTIDE SEQUENCE [LARGE SCALE GENOMIC DNA]</scope>
</reference>
<organism evidence="2 3">
    <name type="scientific">Porites lobata</name>
    <dbReference type="NCBI Taxonomy" id="104759"/>
    <lineage>
        <taxon>Eukaryota</taxon>
        <taxon>Metazoa</taxon>
        <taxon>Cnidaria</taxon>
        <taxon>Anthozoa</taxon>
        <taxon>Hexacorallia</taxon>
        <taxon>Scleractinia</taxon>
        <taxon>Fungiina</taxon>
        <taxon>Poritidae</taxon>
        <taxon>Porites</taxon>
    </lineage>
</organism>
<dbReference type="Proteomes" id="UP001159405">
    <property type="component" value="Unassembled WGS sequence"/>
</dbReference>
<name>A0ABN8QN31_9CNID</name>
<protein>
    <submittedName>
        <fullName evidence="2">Uncharacterized protein</fullName>
    </submittedName>
</protein>
<feature type="compositionally biased region" description="Acidic residues" evidence="1">
    <location>
        <begin position="665"/>
        <end position="677"/>
    </location>
</feature>
<evidence type="ECO:0000313" key="2">
    <source>
        <dbReference type="EMBL" id="CAH3167635.1"/>
    </source>
</evidence>
<gene>
    <name evidence="2" type="ORF">PLOB_00008792</name>
</gene>